<evidence type="ECO:0000256" key="1">
    <source>
        <dbReference type="SAM" id="SignalP"/>
    </source>
</evidence>
<organism evidence="2 3">
    <name type="scientific">Vibrio echinoideorum</name>
    <dbReference type="NCBI Taxonomy" id="2100116"/>
    <lineage>
        <taxon>Bacteria</taxon>
        <taxon>Pseudomonadati</taxon>
        <taxon>Pseudomonadota</taxon>
        <taxon>Gammaproteobacteria</taxon>
        <taxon>Vibrionales</taxon>
        <taxon>Vibrionaceae</taxon>
        <taxon>Vibrio</taxon>
    </lineage>
</organism>
<dbReference type="EMBL" id="JBANDX010000016">
    <property type="protein sequence ID" value="MEL0610111.1"/>
    <property type="molecule type" value="Genomic_DNA"/>
</dbReference>
<keyword evidence="3" id="KW-1185">Reference proteome</keyword>
<accession>A0ABU9FV88</accession>
<dbReference type="Proteomes" id="UP001377160">
    <property type="component" value="Unassembled WGS sequence"/>
</dbReference>
<dbReference type="RefSeq" id="WP_341635688.1">
    <property type="nucleotide sequence ID" value="NZ_JBANDX010000016.1"/>
</dbReference>
<feature type="chain" id="PRO_5045845636" evidence="1">
    <location>
        <begin position="20"/>
        <end position="333"/>
    </location>
</feature>
<dbReference type="Gene3D" id="2.40.160.10">
    <property type="entry name" value="Porin"/>
    <property type="match status" value="1"/>
</dbReference>
<feature type="signal peptide" evidence="1">
    <location>
        <begin position="1"/>
        <end position="19"/>
    </location>
</feature>
<name>A0ABU9FV88_9VIBR</name>
<dbReference type="SUPFAM" id="SSF56935">
    <property type="entry name" value="Porins"/>
    <property type="match status" value="1"/>
</dbReference>
<gene>
    <name evidence="2" type="ORF">V8Z71_17455</name>
</gene>
<evidence type="ECO:0000313" key="2">
    <source>
        <dbReference type="EMBL" id="MEL0610111.1"/>
    </source>
</evidence>
<reference evidence="2 3" key="1">
    <citation type="submission" date="2024-02" db="EMBL/GenBank/DDBJ databases">
        <title>Bacteria isolated from the canopy kelp, Nereocystis luetkeana.</title>
        <authorList>
            <person name="Pfister C.A."/>
            <person name="Younker I.T."/>
            <person name="Light S.H."/>
        </authorList>
    </citation>
    <scope>NUCLEOTIDE SEQUENCE [LARGE SCALE GENOMIC DNA]</scope>
    <source>
        <strain evidence="2 3">TI.1.15</strain>
    </source>
</reference>
<keyword evidence="1" id="KW-0732">Signal</keyword>
<dbReference type="InterPro" id="IPR023614">
    <property type="entry name" value="Porin_dom_sf"/>
</dbReference>
<protein>
    <submittedName>
        <fullName evidence="2">Porin</fullName>
    </submittedName>
</protein>
<sequence length="333" mass="36067">MKKTLLALAIAAVSTSAFAVETSSQNSKPVFEFDDMHKDQFSVSGAWGVGGYYDTGTKAFYDDWATGLTLAISYKNNRWVGYFETDLELNYSSDEQKVDIQSGPSTDVDKAWLGFTTDAGVISLGWENDTALDKVDGAGDFTYEFGASAGDASDGFNVAKFQGATSGIAYGISVFDTDDNRDKGEMGYNGYIGVEQEMFNIYAGYEAREDSDYTVTSVSGNVTLDKLKLGLNAWIDDGKVGVENNTTDLKLTGFYASAGYALTEQLTLAAGYATNTTESNITSDIDQSYMNVAAMYTLSDKVDMGIDIKQELDSGSSSVDEETHVFAAAYYYF</sequence>
<evidence type="ECO:0000313" key="3">
    <source>
        <dbReference type="Proteomes" id="UP001377160"/>
    </source>
</evidence>
<comment type="caution">
    <text evidence="2">The sequence shown here is derived from an EMBL/GenBank/DDBJ whole genome shotgun (WGS) entry which is preliminary data.</text>
</comment>
<proteinExistence type="predicted"/>